<keyword evidence="1" id="KW-0812">Transmembrane</keyword>
<feature type="transmembrane region" description="Helical" evidence="1">
    <location>
        <begin position="89"/>
        <end position="107"/>
    </location>
</feature>
<evidence type="ECO:0000313" key="2">
    <source>
        <dbReference type="EMBL" id="PXY42910.1"/>
    </source>
</evidence>
<feature type="transmembrane region" description="Helical" evidence="1">
    <location>
        <begin position="145"/>
        <end position="166"/>
    </location>
</feature>
<keyword evidence="1" id="KW-1133">Transmembrane helix</keyword>
<feature type="transmembrane region" description="Helical" evidence="1">
    <location>
        <begin position="32"/>
        <end position="52"/>
    </location>
</feature>
<accession>A0A2V4BYZ8</accession>
<name>A0A2V4BYZ8_9FLAO</name>
<organism evidence="2 3">
    <name type="scientific">Flavobacterium hydrophilum</name>
    <dbReference type="NCBI Taxonomy" id="2211445"/>
    <lineage>
        <taxon>Bacteria</taxon>
        <taxon>Pseudomonadati</taxon>
        <taxon>Bacteroidota</taxon>
        <taxon>Flavobacteriia</taxon>
        <taxon>Flavobacteriales</taxon>
        <taxon>Flavobacteriaceae</taxon>
        <taxon>Flavobacterium</taxon>
    </lineage>
</organism>
<dbReference type="Proteomes" id="UP000247681">
    <property type="component" value="Unassembled WGS sequence"/>
</dbReference>
<keyword evidence="1" id="KW-0472">Membrane</keyword>
<gene>
    <name evidence="2" type="ORF">DMB68_23035</name>
</gene>
<dbReference type="EMBL" id="QJHL01000011">
    <property type="protein sequence ID" value="PXY42910.1"/>
    <property type="molecule type" value="Genomic_DNA"/>
</dbReference>
<evidence type="ECO:0000313" key="3">
    <source>
        <dbReference type="Proteomes" id="UP000247681"/>
    </source>
</evidence>
<protein>
    <submittedName>
        <fullName evidence="2">Uncharacterized protein</fullName>
    </submittedName>
</protein>
<feature type="transmembrane region" description="Helical" evidence="1">
    <location>
        <begin position="178"/>
        <end position="197"/>
    </location>
</feature>
<feature type="transmembrane region" description="Helical" evidence="1">
    <location>
        <begin position="58"/>
        <end position="77"/>
    </location>
</feature>
<feature type="transmembrane region" description="Helical" evidence="1">
    <location>
        <begin position="6"/>
        <end position="25"/>
    </location>
</feature>
<dbReference type="AlphaFoldDB" id="A0A2V4BYZ8"/>
<dbReference type="OrthoDB" id="1253476at2"/>
<reference evidence="2 3" key="1">
    <citation type="submission" date="2018-05" db="EMBL/GenBank/DDBJ databases">
        <title>Flavobacterium sp. strain IMCC34758, incomplete genome.</title>
        <authorList>
            <person name="Joung Y."/>
        </authorList>
    </citation>
    <scope>NUCLEOTIDE SEQUENCE [LARGE SCALE GENOMIC DNA]</scope>
    <source>
        <strain evidence="2 3">IMCC34758</strain>
    </source>
</reference>
<evidence type="ECO:0000256" key="1">
    <source>
        <dbReference type="SAM" id="Phobius"/>
    </source>
</evidence>
<keyword evidence="3" id="KW-1185">Reference proteome</keyword>
<sequence length="210" mass="25134">MIDFLIYSGYLFLLINLILYTYSFFRKRKANVFFICYLFFASIMQITMEFMYHLKFDNLFVINIFVIGQMILLSLFYASILKLQSQRKIVKHSICWALLILSVQFFIDKEQFLKFNLFAITITSLLIVAFALLHFYNMLTDHKTYYYITIAVIFFMFGSTILYLVGNLTLSLSNDVKYLSWKLNAFLFLIYQLFILYEWKISFSKKTYLG</sequence>
<feature type="transmembrane region" description="Helical" evidence="1">
    <location>
        <begin position="113"/>
        <end position="133"/>
    </location>
</feature>
<proteinExistence type="predicted"/>
<comment type="caution">
    <text evidence="2">The sequence shown here is derived from an EMBL/GenBank/DDBJ whole genome shotgun (WGS) entry which is preliminary data.</text>
</comment>